<keyword evidence="3" id="KW-1185">Reference proteome</keyword>
<evidence type="ECO:0000259" key="1">
    <source>
        <dbReference type="Pfam" id="PF12680"/>
    </source>
</evidence>
<gene>
    <name evidence="2" type="ORF">GLX25_09375</name>
</gene>
<dbReference type="Gene3D" id="3.10.450.50">
    <property type="match status" value="1"/>
</dbReference>
<dbReference type="AlphaFoldDB" id="A0A7C9HUA5"/>
<dbReference type="EMBL" id="WODA01000017">
    <property type="protein sequence ID" value="MUN07325.1"/>
    <property type="molecule type" value="Genomic_DNA"/>
</dbReference>
<feature type="domain" description="SnoaL-like" evidence="1">
    <location>
        <begin position="23"/>
        <end position="111"/>
    </location>
</feature>
<organism evidence="2 3">
    <name type="scientific">Agromyces luteolus</name>
    <dbReference type="NCBI Taxonomy" id="88373"/>
    <lineage>
        <taxon>Bacteria</taxon>
        <taxon>Bacillati</taxon>
        <taxon>Actinomycetota</taxon>
        <taxon>Actinomycetes</taxon>
        <taxon>Micrococcales</taxon>
        <taxon>Microbacteriaceae</taxon>
        <taxon>Agromyces</taxon>
    </lineage>
</organism>
<dbReference type="OrthoDB" id="8684708at2"/>
<dbReference type="RefSeq" id="WP_155842222.1">
    <property type="nucleotide sequence ID" value="NZ_BAAAIA010000002.1"/>
</dbReference>
<dbReference type="SUPFAM" id="SSF54427">
    <property type="entry name" value="NTF2-like"/>
    <property type="match status" value="1"/>
</dbReference>
<evidence type="ECO:0000313" key="2">
    <source>
        <dbReference type="EMBL" id="MUN07325.1"/>
    </source>
</evidence>
<dbReference type="InterPro" id="IPR032710">
    <property type="entry name" value="NTF2-like_dom_sf"/>
</dbReference>
<dbReference type="InterPro" id="IPR037401">
    <property type="entry name" value="SnoaL-like"/>
</dbReference>
<accession>A0A7C9HUA5</accession>
<dbReference type="Proteomes" id="UP000480122">
    <property type="component" value="Unassembled WGS sequence"/>
</dbReference>
<dbReference type="Pfam" id="PF12680">
    <property type="entry name" value="SnoaL_2"/>
    <property type="match status" value="1"/>
</dbReference>
<reference evidence="2 3" key="1">
    <citation type="submission" date="2019-11" db="EMBL/GenBank/DDBJ databases">
        <title>Agromyces kandeliae sp. nov., isolated from mangrove soil.</title>
        <authorList>
            <person name="Wang R."/>
        </authorList>
    </citation>
    <scope>NUCLEOTIDE SEQUENCE [LARGE SCALE GENOMIC DNA]</scope>
    <source>
        <strain evidence="2 3">JCM 11431</strain>
    </source>
</reference>
<comment type="caution">
    <text evidence="2">The sequence shown here is derived from an EMBL/GenBank/DDBJ whole genome shotgun (WGS) entry which is preliminary data.</text>
</comment>
<name>A0A7C9HUA5_9MICO</name>
<protein>
    <submittedName>
        <fullName evidence="2">Nuclear transport factor 2 family protein</fullName>
    </submittedName>
</protein>
<sequence>MGEGTEKEEQVNTSSSARGVISAAIDAMDAHDAEALAELFVAGGSVEDENEVHTGRAAIRRWFAATPEIALEVLRERSSGPDHEVEAKAHGDYPGSPLTFRYRFRLAGDRIEAVTITPA</sequence>
<proteinExistence type="predicted"/>
<evidence type="ECO:0000313" key="3">
    <source>
        <dbReference type="Proteomes" id="UP000480122"/>
    </source>
</evidence>